<dbReference type="InterPro" id="IPR052064">
    <property type="entry name" value="Mito_IMP1_subunit"/>
</dbReference>
<evidence type="ECO:0000256" key="5">
    <source>
        <dbReference type="ARBA" id="ARBA00023136"/>
    </source>
</evidence>
<accession>A0A834SIK0</accession>
<gene>
    <name evidence="7" type="ORF">G2W53_042301</name>
</gene>
<dbReference type="GO" id="GO:0006465">
    <property type="term" value="P:signal peptide processing"/>
    <property type="evidence" value="ECO:0007669"/>
    <property type="project" value="InterPro"/>
</dbReference>
<name>A0A834SIK0_9FABA</name>
<dbReference type="InterPro" id="IPR036286">
    <property type="entry name" value="LexA/Signal_pep-like_sf"/>
</dbReference>
<evidence type="ECO:0000259" key="6">
    <source>
        <dbReference type="Pfam" id="PF10502"/>
    </source>
</evidence>
<organism evidence="7 8">
    <name type="scientific">Senna tora</name>
    <dbReference type="NCBI Taxonomy" id="362788"/>
    <lineage>
        <taxon>Eukaryota</taxon>
        <taxon>Viridiplantae</taxon>
        <taxon>Streptophyta</taxon>
        <taxon>Embryophyta</taxon>
        <taxon>Tracheophyta</taxon>
        <taxon>Spermatophyta</taxon>
        <taxon>Magnoliopsida</taxon>
        <taxon>eudicotyledons</taxon>
        <taxon>Gunneridae</taxon>
        <taxon>Pentapetalae</taxon>
        <taxon>rosids</taxon>
        <taxon>fabids</taxon>
        <taxon>Fabales</taxon>
        <taxon>Fabaceae</taxon>
        <taxon>Caesalpinioideae</taxon>
        <taxon>Cassia clade</taxon>
        <taxon>Senna</taxon>
    </lineage>
</organism>
<dbReference type="PANTHER" id="PTHR12383:SF30">
    <property type="entry name" value="MITOCHONDRIAL INNER MEMBRANE PROTEASE SUBUNIT 1-LIKE"/>
    <property type="match status" value="1"/>
</dbReference>
<comment type="caution">
    <text evidence="7">The sequence shown here is derived from an EMBL/GenBank/DDBJ whole genome shotgun (WGS) entry which is preliminary data.</text>
</comment>
<feature type="domain" description="Peptidase S26" evidence="6">
    <location>
        <begin position="19"/>
        <end position="64"/>
    </location>
</feature>
<evidence type="ECO:0000256" key="3">
    <source>
        <dbReference type="ARBA" id="ARBA00022801"/>
    </source>
</evidence>
<keyword evidence="7" id="KW-0645">Protease</keyword>
<dbReference type="GO" id="GO:0042720">
    <property type="term" value="C:mitochondrial inner membrane peptidase complex"/>
    <property type="evidence" value="ECO:0007669"/>
    <property type="project" value="TreeGrafter"/>
</dbReference>
<reference evidence="7" key="1">
    <citation type="submission" date="2020-09" db="EMBL/GenBank/DDBJ databases">
        <title>Genome-Enabled Discovery of Anthraquinone Biosynthesis in Senna tora.</title>
        <authorList>
            <person name="Kang S.-H."/>
            <person name="Pandey R.P."/>
            <person name="Lee C.-M."/>
            <person name="Sim J.-S."/>
            <person name="Jeong J.-T."/>
            <person name="Choi B.-S."/>
            <person name="Jung M."/>
            <person name="Ginzburg D."/>
            <person name="Zhao K."/>
            <person name="Won S.Y."/>
            <person name="Oh T.-J."/>
            <person name="Yu Y."/>
            <person name="Kim N.-H."/>
            <person name="Lee O.R."/>
            <person name="Lee T.-H."/>
            <person name="Bashyal P."/>
            <person name="Kim T.-S."/>
            <person name="Lee W.-H."/>
            <person name="Kawkins C."/>
            <person name="Kim C.-K."/>
            <person name="Kim J.S."/>
            <person name="Ahn B.O."/>
            <person name="Rhee S.Y."/>
            <person name="Sohng J.K."/>
        </authorList>
    </citation>
    <scope>NUCLEOTIDE SEQUENCE</scope>
    <source>
        <tissue evidence="7">Leaf</tissue>
    </source>
</reference>
<dbReference type="PANTHER" id="PTHR12383">
    <property type="entry name" value="PROTEASE FAMILY S26 MITOCHONDRIAL INNER MEMBRANE PROTEASE-RELATED"/>
    <property type="match status" value="1"/>
</dbReference>
<dbReference type="GO" id="GO:0006627">
    <property type="term" value="P:protein processing involved in protein targeting to mitochondrion"/>
    <property type="evidence" value="ECO:0007669"/>
    <property type="project" value="TreeGrafter"/>
</dbReference>
<proteinExistence type="predicted"/>
<evidence type="ECO:0000313" key="8">
    <source>
        <dbReference type="Proteomes" id="UP000634136"/>
    </source>
</evidence>
<dbReference type="EMBL" id="JAAIUW010000013">
    <property type="protein sequence ID" value="KAF7803190.1"/>
    <property type="molecule type" value="Genomic_DNA"/>
</dbReference>
<evidence type="ECO:0000313" key="7">
    <source>
        <dbReference type="EMBL" id="KAF7803190.1"/>
    </source>
</evidence>
<dbReference type="GO" id="GO:0004252">
    <property type="term" value="F:serine-type endopeptidase activity"/>
    <property type="evidence" value="ECO:0007669"/>
    <property type="project" value="InterPro"/>
</dbReference>
<evidence type="ECO:0000256" key="4">
    <source>
        <dbReference type="ARBA" id="ARBA00023128"/>
    </source>
</evidence>
<keyword evidence="3" id="KW-0378">Hydrolase</keyword>
<comment type="subcellular location">
    <subcellularLocation>
        <location evidence="1">Mitochondrion inner membrane</location>
    </subcellularLocation>
</comment>
<dbReference type="InterPro" id="IPR019533">
    <property type="entry name" value="Peptidase_S26"/>
</dbReference>
<keyword evidence="2" id="KW-0999">Mitochondrion inner membrane</keyword>
<dbReference type="SUPFAM" id="SSF51306">
    <property type="entry name" value="LexA/Signal peptidase"/>
    <property type="match status" value="1"/>
</dbReference>
<keyword evidence="8" id="KW-1185">Reference proteome</keyword>
<dbReference type="Gene3D" id="2.10.109.10">
    <property type="entry name" value="Umud Fragment, subunit A"/>
    <property type="match status" value="1"/>
</dbReference>
<protein>
    <submittedName>
        <fullName evidence="7">Mitochondrial inner membrane protease subunit 1</fullName>
    </submittedName>
</protein>
<dbReference type="OrthoDB" id="308440at2759"/>
<dbReference type="AlphaFoldDB" id="A0A834SIK0"/>
<evidence type="ECO:0000256" key="1">
    <source>
        <dbReference type="ARBA" id="ARBA00004273"/>
    </source>
</evidence>
<evidence type="ECO:0000256" key="2">
    <source>
        <dbReference type="ARBA" id="ARBA00022792"/>
    </source>
</evidence>
<dbReference type="Proteomes" id="UP000634136">
    <property type="component" value="Unassembled WGS sequence"/>
</dbReference>
<sequence length="75" mass="8376">MIGLEGDSITYVVDPKTSDECKTTVLPKGHIWIEGDNIYDSTDSRKFGPVPYGLLCGKAFWKVWPPKTFGRLGKN</sequence>
<keyword evidence="5" id="KW-0472">Membrane</keyword>
<keyword evidence="4" id="KW-0496">Mitochondrion</keyword>
<dbReference type="CDD" id="cd06530">
    <property type="entry name" value="S26_SPase_I"/>
    <property type="match status" value="1"/>
</dbReference>
<dbReference type="Pfam" id="PF10502">
    <property type="entry name" value="Peptidase_S26"/>
    <property type="match status" value="1"/>
</dbReference>